<name>A0A2J7Q8U4_9NEOP</name>
<dbReference type="STRING" id="105785.A0A2J7Q8U4"/>
<dbReference type="InterPro" id="IPR023395">
    <property type="entry name" value="MCP_dom_sf"/>
</dbReference>
<dbReference type="AlphaFoldDB" id="A0A2J7Q8U4"/>
<dbReference type="Gene3D" id="1.50.40.10">
    <property type="entry name" value="Mitochondrial carrier domain"/>
    <property type="match status" value="1"/>
</dbReference>
<keyword evidence="4 5" id="KW-0472">Membrane</keyword>
<accession>A0A2J7Q8U4</accession>
<evidence type="ECO:0000313" key="7">
    <source>
        <dbReference type="EMBL" id="PNF25002.1"/>
    </source>
</evidence>
<comment type="subcellular location">
    <subcellularLocation>
        <location evidence="1">Membrane</location>
        <topology evidence="1">Multi-pass membrane protein</topology>
    </subcellularLocation>
</comment>
<dbReference type="Pfam" id="PF00153">
    <property type="entry name" value="Mito_carr"/>
    <property type="match status" value="1"/>
</dbReference>
<protein>
    <recommendedName>
        <fullName evidence="9">Mitochondrial folate transporter/carrier</fullName>
    </recommendedName>
</protein>
<keyword evidence="3 5" id="KW-0812">Transmembrane</keyword>
<evidence type="ECO:0000313" key="8">
    <source>
        <dbReference type="Proteomes" id="UP000235965"/>
    </source>
</evidence>
<proteinExistence type="inferred from homology"/>
<dbReference type="GO" id="GO:0016020">
    <property type="term" value="C:membrane"/>
    <property type="evidence" value="ECO:0007669"/>
    <property type="project" value="UniProtKB-SubCell"/>
</dbReference>
<feature type="non-terminal residue" evidence="7">
    <location>
        <position position="1"/>
    </location>
</feature>
<evidence type="ECO:0000256" key="4">
    <source>
        <dbReference type="ARBA" id="ARBA00023136"/>
    </source>
</evidence>
<evidence type="ECO:0000256" key="6">
    <source>
        <dbReference type="RuleBase" id="RU000488"/>
    </source>
</evidence>
<dbReference type="OrthoDB" id="428293at2759"/>
<evidence type="ECO:0000256" key="5">
    <source>
        <dbReference type="PROSITE-ProRule" id="PRU00282"/>
    </source>
</evidence>
<organism evidence="7 8">
    <name type="scientific">Cryptotermes secundus</name>
    <dbReference type="NCBI Taxonomy" id="105785"/>
    <lineage>
        <taxon>Eukaryota</taxon>
        <taxon>Metazoa</taxon>
        <taxon>Ecdysozoa</taxon>
        <taxon>Arthropoda</taxon>
        <taxon>Hexapoda</taxon>
        <taxon>Insecta</taxon>
        <taxon>Pterygota</taxon>
        <taxon>Neoptera</taxon>
        <taxon>Polyneoptera</taxon>
        <taxon>Dictyoptera</taxon>
        <taxon>Blattodea</taxon>
        <taxon>Blattoidea</taxon>
        <taxon>Termitoidae</taxon>
        <taxon>Kalotermitidae</taxon>
        <taxon>Cryptotermitinae</taxon>
        <taxon>Cryptotermes</taxon>
    </lineage>
</organism>
<reference evidence="7 8" key="1">
    <citation type="submission" date="2017-12" db="EMBL/GenBank/DDBJ databases">
        <title>Hemimetabolous genomes reveal molecular basis of termite eusociality.</title>
        <authorList>
            <person name="Harrison M.C."/>
            <person name="Jongepier E."/>
            <person name="Robertson H.M."/>
            <person name="Arning N."/>
            <person name="Bitard-Feildel T."/>
            <person name="Chao H."/>
            <person name="Childers C.P."/>
            <person name="Dinh H."/>
            <person name="Doddapaneni H."/>
            <person name="Dugan S."/>
            <person name="Gowin J."/>
            <person name="Greiner C."/>
            <person name="Han Y."/>
            <person name="Hu H."/>
            <person name="Hughes D.S.T."/>
            <person name="Huylmans A.-K."/>
            <person name="Kemena C."/>
            <person name="Kremer L.P.M."/>
            <person name="Lee S.L."/>
            <person name="Lopez-Ezquerra A."/>
            <person name="Mallet L."/>
            <person name="Monroy-Kuhn J.M."/>
            <person name="Moser A."/>
            <person name="Murali S.C."/>
            <person name="Muzny D.M."/>
            <person name="Otani S."/>
            <person name="Piulachs M.-D."/>
            <person name="Poelchau M."/>
            <person name="Qu J."/>
            <person name="Schaub F."/>
            <person name="Wada-Katsumata A."/>
            <person name="Worley K.C."/>
            <person name="Xie Q."/>
            <person name="Ylla G."/>
            <person name="Poulsen M."/>
            <person name="Gibbs R.A."/>
            <person name="Schal C."/>
            <person name="Richards S."/>
            <person name="Belles X."/>
            <person name="Korb J."/>
            <person name="Bornberg-Bauer E."/>
        </authorList>
    </citation>
    <scope>NUCLEOTIDE SEQUENCE [LARGE SCALE GENOMIC DNA]</scope>
    <source>
        <tissue evidence="7">Whole body</tissue>
    </source>
</reference>
<evidence type="ECO:0000256" key="3">
    <source>
        <dbReference type="ARBA" id="ARBA00022692"/>
    </source>
</evidence>
<dbReference type="Proteomes" id="UP000235965">
    <property type="component" value="Unassembled WGS sequence"/>
</dbReference>
<dbReference type="PROSITE" id="PS50920">
    <property type="entry name" value="SOLCAR"/>
    <property type="match status" value="1"/>
</dbReference>
<comment type="caution">
    <text evidence="7">The sequence shown here is derived from an EMBL/GenBank/DDBJ whole genome shotgun (WGS) entry which is preliminary data.</text>
</comment>
<sequence length="56" mass="6380">CRYEGVLGFYKGLSANLIRVTPATMITFLVYEHVSHFLLNFRSQGLDSDTTLPCRK</sequence>
<evidence type="ECO:0000256" key="1">
    <source>
        <dbReference type="ARBA" id="ARBA00004141"/>
    </source>
</evidence>
<keyword evidence="8" id="KW-1185">Reference proteome</keyword>
<evidence type="ECO:0000256" key="2">
    <source>
        <dbReference type="ARBA" id="ARBA00006375"/>
    </source>
</evidence>
<dbReference type="EMBL" id="NEVH01016946">
    <property type="protein sequence ID" value="PNF25002.1"/>
    <property type="molecule type" value="Genomic_DNA"/>
</dbReference>
<keyword evidence="6" id="KW-0813">Transport</keyword>
<gene>
    <name evidence="7" type="ORF">B7P43_G07954</name>
</gene>
<feature type="repeat" description="Solcar" evidence="5">
    <location>
        <begin position="1"/>
        <end position="37"/>
    </location>
</feature>
<comment type="similarity">
    <text evidence="2 6">Belongs to the mitochondrial carrier (TC 2.A.29) family.</text>
</comment>
<dbReference type="SUPFAM" id="SSF103506">
    <property type="entry name" value="Mitochondrial carrier"/>
    <property type="match status" value="1"/>
</dbReference>
<dbReference type="InParanoid" id="A0A2J7Q8U4"/>
<evidence type="ECO:0008006" key="9">
    <source>
        <dbReference type="Google" id="ProtNLM"/>
    </source>
</evidence>
<dbReference type="InterPro" id="IPR018108">
    <property type="entry name" value="MCP_transmembrane"/>
</dbReference>